<dbReference type="PANTHER" id="PTHR48081">
    <property type="entry name" value="AB HYDROLASE SUPERFAMILY PROTEIN C4A8.06C"/>
    <property type="match status" value="1"/>
</dbReference>
<organism evidence="3 4">
    <name type="scientific">Roseomonas acroporae</name>
    <dbReference type="NCBI Taxonomy" id="2937791"/>
    <lineage>
        <taxon>Bacteria</taxon>
        <taxon>Pseudomonadati</taxon>
        <taxon>Pseudomonadota</taxon>
        <taxon>Alphaproteobacteria</taxon>
        <taxon>Acetobacterales</taxon>
        <taxon>Roseomonadaceae</taxon>
        <taxon>Roseomonas</taxon>
    </lineage>
</organism>
<dbReference type="InterPro" id="IPR013094">
    <property type="entry name" value="AB_hydrolase_3"/>
</dbReference>
<reference evidence="3" key="1">
    <citation type="submission" date="2022-04" db="EMBL/GenBank/DDBJ databases">
        <title>Roseomonas acroporae sp. nov., isolated from coral Acropora digitifera.</title>
        <authorList>
            <person name="Sun H."/>
        </authorList>
    </citation>
    <scope>NUCLEOTIDE SEQUENCE</scope>
    <source>
        <strain evidence="3">NAR14</strain>
    </source>
</reference>
<dbReference type="SUPFAM" id="SSF53474">
    <property type="entry name" value="alpha/beta-Hydrolases"/>
    <property type="match status" value="1"/>
</dbReference>
<dbReference type="PROSITE" id="PS51257">
    <property type="entry name" value="PROKAR_LIPOPROTEIN"/>
    <property type="match status" value="1"/>
</dbReference>
<dbReference type="InterPro" id="IPR019826">
    <property type="entry name" value="Carboxylesterase_B_AS"/>
</dbReference>
<dbReference type="EMBL" id="JALPRX010000016">
    <property type="protein sequence ID" value="MCK8783753.1"/>
    <property type="molecule type" value="Genomic_DNA"/>
</dbReference>
<proteinExistence type="predicted"/>
<dbReference type="PROSITE" id="PS00122">
    <property type="entry name" value="CARBOXYLESTERASE_B_1"/>
    <property type="match status" value="1"/>
</dbReference>
<accession>A0A9X1Y5C8</accession>
<dbReference type="PROSITE" id="PS51318">
    <property type="entry name" value="TAT"/>
    <property type="match status" value="1"/>
</dbReference>
<evidence type="ECO:0000313" key="3">
    <source>
        <dbReference type="EMBL" id="MCK8783753.1"/>
    </source>
</evidence>
<dbReference type="InterPro" id="IPR050300">
    <property type="entry name" value="GDXG_lipolytic_enzyme"/>
</dbReference>
<comment type="caution">
    <text evidence="3">The sequence shown here is derived from an EMBL/GenBank/DDBJ whole genome shotgun (WGS) entry which is preliminary data.</text>
</comment>
<evidence type="ECO:0000259" key="2">
    <source>
        <dbReference type="Pfam" id="PF07859"/>
    </source>
</evidence>
<gene>
    <name evidence="3" type="ORF">M0638_05065</name>
</gene>
<dbReference type="Pfam" id="PF07859">
    <property type="entry name" value="Abhydrolase_3"/>
    <property type="match status" value="1"/>
</dbReference>
<protein>
    <submittedName>
        <fullName evidence="3">Alpha/beta hydrolase</fullName>
    </submittedName>
</protein>
<evidence type="ECO:0000313" key="4">
    <source>
        <dbReference type="Proteomes" id="UP001139516"/>
    </source>
</evidence>
<feature type="domain" description="Alpha/beta hydrolase fold-3" evidence="2">
    <location>
        <begin position="131"/>
        <end position="337"/>
    </location>
</feature>
<evidence type="ECO:0000256" key="1">
    <source>
        <dbReference type="ARBA" id="ARBA00022801"/>
    </source>
</evidence>
<dbReference type="Proteomes" id="UP001139516">
    <property type="component" value="Unassembled WGS sequence"/>
</dbReference>
<keyword evidence="4" id="KW-1185">Reference proteome</keyword>
<dbReference type="InterPro" id="IPR029058">
    <property type="entry name" value="AB_hydrolase_fold"/>
</dbReference>
<dbReference type="PANTHER" id="PTHR48081:SF8">
    <property type="entry name" value="ALPHA_BETA HYDROLASE FOLD-3 DOMAIN-CONTAINING PROTEIN-RELATED"/>
    <property type="match status" value="1"/>
</dbReference>
<dbReference type="RefSeq" id="WP_248665872.1">
    <property type="nucleotide sequence ID" value="NZ_JALPRX010000016.1"/>
</dbReference>
<dbReference type="Gene3D" id="3.40.50.1820">
    <property type="entry name" value="alpha/beta hydrolase"/>
    <property type="match status" value="1"/>
</dbReference>
<sequence length="379" mass="39932">MPVTAFRLPRRSLLLGASAAVATPGLLGLAGCASPMEIAQRTIARAQPDMGAVIAAFESLGPKPIESLSPAEARRQPTIADAVRRVQVQRGMPTTPLPMAEVRDLLIPGGPTPLQARLYVPARGAGPLPVVVYFHGGGWVIADLDTYDASARAIAAQSGAIVLSVHYRQAPENRFPAAHDDAVFGYNYAVTHAPEFGGDPRRVALAGESAGGNLAINVAIAVRDQHQPQPVAQVLIYPVAGTDMDVPSVRENRDAVPLNAAMLDWFLSFYARNPGDLGDPRLDVVGKADLRGLPPTTIILADIDPLRSGGEMLARKLQGAGVPTEMRLYPGVTHEFFGTGAVVQQAALAQAYAGERLRAAFAAPLPAVAPVAAGRRVRR</sequence>
<name>A0A9X1Y5C8_9PROT</name>
<dbReference type="AlphaFoldDB" id="A0A9X1Y5C8"/>
<dbReference type="InterPro" id="IPR006311">
    <property type="entry name" value="TAT_signal"/>
</dbReference>
<dbReference type="GO" id="GO:0016787">
    <property type="term" value="F:hydrolase activity"/>
    <property type="evidence" value="ECO:0007669"/>
    <property type="project" value="UniProtKB-KW"/>
</dbReference>
<keyword evidence="1 3" id="KW-0378">Hydrolase</keyword>